<evidence type="ECO:0000313" key="3">
    <source>
        <dbReference type="Proteomes" id="UP001199054"/>
    </source>
</evidence>
<name>A0ABS8B333_9ACTN</name>
<evidence type="ECO:0000313" key="2">
    <source>
        <dbReference type="EMBL" id="MCB5179015.1"/>
    </source>
</evidence>
<dbReference type="RefSeq" id="WP_226725836.1">
    <property type="nucleotide sequence ID" value="NZ_JAJAUY010000015.1"/>
</dbReference>
<sequence>MDWPTHDPTMPDAGGAGGPAGRPAGGRAHAMELALFLAVHYGRAPGVLWPEYDDPAPAADPYAFPLLARRLALLTRLTVAVLPPTAGRGHGHLLVRQLHGSRTWTLTGPPTGPRGGPGAAGAGERRFRYRLRAGELLYVPDRWTRRTGPAADGSQDAALLLSPAAR</sequence>
<dbReference type="SUPFAM" id="SSF51197">
    <property type="entry name" value="Clavaminate synthase-like"/>
    <property type="match status" value="1"/>
</dbReference>
<proteinExistence type="predicted"/>
<feature type="region of interest" description="Disordered" evidence="1">
    <location>
        <begin position="103"/>
        <end position="122"/>
    </location>
</feature>
<keyword evidence="3" id="KW-1185">Reference proteome</keyword>
<dbReference type="Proteomes" id="UP001199054">
    <property type="component" value="Unassembled WGS sequence"/>
</dbReference>
<gene>
    <name evidence="2" type="ORF">LG632_06395</name>
</gene>
<organism evidence="2 3">
    <name type="scientific">Streptomyces antimicrobicus</name>
    <dbReference type="NCBI Taxonomy" id="2883108"/>
    <lineage>
        <taxon>Bacteria</taxon>
        <taxon>Bacillati</taxon>
        <taxon>Actinomycetota</taxon>
        <taxon>Actinomycetes</taxon>
        <taxon>Kitasatosporales</taxon>
        <taxon>Streptomycetaceae</taxon>
        <taxon>Streptomyces</taxon>
    </lineage>
</organism>
<evidence type="ECO:0000256" key="1">
    <source>
        <dbReference type="SAM" id="MobiDB-lite"/>
    </source>
</evidence>
<accession>A0ABS8B333</accession>
<feature type="region of interest" description="Disordered" evidence="1">
    <location>
        <begin position="144"/>
        <end position="166"/>
    </location>
</feature>
<dbReference type="EMBL" id="JAJAUY010000015">
    <property type="protein sequence ID" value="MCB5179015.1"/>
    <property type="molecule type" value="Genomic_DNA"/>
</dbReference>
<protein>
    <submittedName>
        <fullName evidence="2">Uncharacterized protein</fullName>
    </submittedName>
</protein>
<feature type="compositionally biased region" description="Gly residues" evidence="1">
    <location>
        <begin position="14"/>
        <end position="24"/>
    </location>
</feature>
<reference evidence="2 3" key="1">
    <citation type="submission" date="2021-10" db="EMBL/GenBank/DDBJ databases">
        <title>Streptomyces sp. strain SMC 277, a novel streptomycete isolated from soil.</title>
        <authorList>
            <person name="Chanama M."/>
        </authorList>
    </citation>
    <scope>NUCLEOTIDE SEQUENCE [LARGE SCALE GENOMIC DNA]</scope>
    <source>
        <strain evidence="2 3">SMC 277</strain>
    </source>
</reference>
<feature type="region of interest" description="Disordered" evidence="1">
    <location>
        <begin position="1"/>
        <end position="25"/>
    </location>
</feature>
<comment type="caution">
    <text evidence="2">The sequence shown here is derived from an EMBL/GenBank/DDBJ whole genome shotgun (WGS) entry which is preliminary data.</text>
</comment>